<dbReference type="KEGG" id="barh:WN72_37285"/>
<dbReference type="AlphaFoldDB" id="A0AAE7NW44"/>
<name>A0AAE7NW44_9BRAD</name>
<accession>A0AAE7NW44</accession>
<evidence type="ECO:0000256" key="1">
    <source>
        <dbReference type="SAM" id="MobiDB-lite"/>
    </source>
</evidence>
<evidence type="ECO:0000313" key="2">
    <source>
        <dbReference type="EMBL" id="QOZ71315.1"/>
    </source>
</evidence>
<dbReference type="EMBL" id="CP030050">
    <property type="protein sequence ID" value="QOZ71315.1"/>
    <property type="molecule type" value="Genomic_DNA"/>
</dbReference>
<reference evidence="2 3" key="1">
    <citation type="submission" date="2018-06" db="EMBL/GenBank/DDBJ databases">
        <title>Comparative genomics of Bradyrhizobium nodulating Arachidis hypogaea.</title>
        <authorList>
            <person name="Li Y."/>
        </authorList>
    </citation>
    <scope>NUCLEOTIDE SEQUENCE [LARGE SCALE GENOMIC DNA]</scope>
    <source>
        <strain evidence="2 3">CCBAU 051107</strain>
    </source>
</reference>
<dbReference type="RefSeq" id="WP_092212573.1">
    <property type="nucleotide sequence ID" value="NZ_CP030050.1"/>
</dbReference>
<proteinExistence type="predicted"/>
<protein>
    <submittedName>
        <fullName evidence="2">Uncharacterized protein</fullName>
    </submittedName>
</protein>
<gene>
    <name evidence="2" type="ORF">WN72_37285</name>
</gene>
<dbReference type="Proteomes" id="UP000594015">
    <property type="component" value="Chromosome"/>
</dbReference>
<sequence>MSLLAYFWKVGAALLALLFLADLCLPKAPIAEKSAADRPAIRIHSDRKLPERVILDTSMPVIVAAAPAVSVAQAAAPLDRAKPPMIRAQTPAVANALAMTRPDSPPSAAVDRKRARKSQHAAVRLKRHAPPQMVLAARQGQFGWFGYRYW</sequence>
<feature type="region of interest" description="Disordered" evidence="1">
    <location>
        <begin position="99"/>
        <end position="118"/>
    </location>
</feature>
<organism evidence="2 3">
    <name type="scientific">Bradyrhizobium arachidis</name>
    <dbReference type="NCBI Taxonomy" id="858423"/>
    <lineage>
        <taxon>Bacteria</taxon>
        <taxon>Pseudomonadati</taxon>
        <taxon>Pseudomonadota</taxon>
        <taxon>Alphaproteobacteria</taxon>
        <taxon>Hyphomicrobiales</taxon>
        <taxon>Nitrobacteraceae</taxon>
        <taxon>Bradyrhizobium</taxon>
    </lineage>
</organism>
<evidence type="ECO:0000313" key="3">
    <source>
        <dbReference type="Proteomes" id="UP000594015"/>
    </source>
</evidence>